<keyword evidence="2" id="KW-1185">Reference proteome</keyword>
<sequence>AAGAAPGVITGAADPVLRSIRGESFQWKGVTNFGARIEEKHHH</sequence>
<dbReference type="AlphaFoldDB" id="A0A392UVI0"/>
<evidence type="ECO:0000313" key="2">
    <source>
        <dbReference type="Proteomes" id="UP000265520"/>
    </source>
</evidence>
<protein>
    <submittedName>
        <fullName evidence="1">Uncharacterized protein</fullName>
    </submittedName>
</protein>
<evidence type="ECO:0000313" key="1">
    <source>
        <dbReference type="EMBL" id="MCI75805.1"/>
    </source>
</evidence>
<reference evidence="1 2" key="1">
    <citation type="journal article" date="2018" name="Front. Plant Sci.">
        <title>Red Clover (Trifolium pratense) and Zigzag Clover (T. medium) - A Picture of Genomic Similarities and Differences.</title>
        <authorList>
            <person name="Dluhosova J."/>
            <person name="Istvanek J."/>
            <person name="Nedelnik J."/>
            <person name="Repkova J."/>
        </authorList>
    </citation>
    <scope>NUCLEOTIDE SEQUENCE [LARGE SCALE GENOMIC DNA]</scope>
    <source>
        <strain evidence="2">cv. 10/8</strain>
        <tissue evidence="1">Leaf</tissue>
    </source>
</reference>
<organism evidence="1 2">
    <name type="scientific">Trifolium medium</name>
    <dbReference type="NCBI Taxonomy" id="97028"/>
    <lineage>
        <taxon>Eukaryota</taxon>
        <taxon>Viridiplantae</taxon>
        <taxon>Streptophyta</taxon>
        <taxon>Embryophyta</taxon>
        <taxon>Tracheophyta</taxon>
        <taxon>Spermatophyta</taxon>
        <taxon>Magnoliopsida</taxon>
        <taxon>eudicotyledons</taxon>
        <taxon>Gunneridae</taxon>
        <taxon>Pentapetalae</taxon>
        <taxon>rosids</taxon>
        <taxon>fabids</taxon>
        <taxon>Fabales</taxon>
        <taxon>Fabaceae</taxon>
        <taxon>Papilionoideae</taxon>
        <taxon>50 kb inversion clade</taxon>
        <taxon>NPAAA clade</taxon>
        <taxon>Hologalegina</taxon>
        <taxon>IRL clade</taxon>
        <taxon>Trifolieae</taxon>
        <taxon>Trifolium</taxon>
    </lineage>
</organism>
<accession>A0A392UVI0</accession>
<proteinExistence type="predicted"/>
<comment type="caution">
    <text evidence="1">The sequence shown here is derived from an EMBL/GenBank/DDBJ whole genome shotgun (WGS) entry which is preliminary data.</text>
</comment>
<dbReference type="Proteomes" id="UP000265520">
    <property type="component" value="Unassembled WGS sequence"/>
</dbReference>
<dbReference type="EMBL" id="LXQA010891425">
    <property type="protein sequence ID" value="MCI75805.1"/>
    <property type="molecule type" value="Genomic_DNA"/>
</dbReference>
<name>A0A392UVI0_9FABA</name>
<feature type="non-terminal residue" evidence="1">
    <location>
        <position position="1"/>
    </location>
</feature>